<dbReference type="Pfam" id="PF04116">
    <property type="entry name" value="FA_hydroxylase"/>
    <property type="match status" value="1"/>
</dbReference>
<dbReference type="GO" id="GO:0016020">
    <property type="term" value="C:membrane"/>
    <property type="evidence" value="ECO:0007669"/>
    <property type="project" value="UniProtKB-SubCell"/>
</dbReference>
<evidence type="ECO:0000256" key="3">
    <source>
        <dbReference type="ARBA" id="ARBA00022989"/>
    </source>
</evidence>
<feature type="domain" description="Fatty acid hydroxylase" evidence="6">
    <location>
        <begin position="169"/>
        <end position="302"/>
    </location>
</feature>
<evidence type="ECO:0000256" key="2">
    <source>
        <dbReference type="ARBA" id="ARBA00022692"/>
    </source>
</evidence>
<keyword evidence="2 5" id="KW-0812">Transmembrane</keyword>
<feature type="transmembrane region" description="Helical" evidence="5">
    <location>
        <begin position="33"/>
        <end position="54"/>
    </location>
</feature>
<dbReference type="GO" id="GO:0008610">
    <property type="term" value="P:lipid biosynthetic process"/>
    <property type="evidence" value="ECO:0007669"/>
    <property type="project" value="InterPro"/>
</dbReference>
<organism evidence="7 8">
    <name type="scientific">Blepharisma stoltei</name>
    <dbReference type="NCBI Taxonomy" id="1481888"/>
    <lineage>
        <taxon>Eukaryota</taxon>
        <taxon>Sar</taxon>
        <taxon>Alveolata</taxon>
        <taxon>Ciliophora</taxon>
        <taxon>Postciliodesmatophora</taxon>
        <taxon>Heterotrichea</taxon>
        <taxon>Heterotrichida</taxon>
        <taxon>Blepharismidae</taxon>
        <taxon>Blepharisma</taxon>
    </lineage>
</organism>
<sequence length="317" mass="37145">MPSSFTSTCSNSEVDSLKDLLENEEVRYVRKGYGLITAIIMVAFSYFILPSFMLPIYKLLPYENKYMMYGGGCVIIHELTYILANLVMYLIYHAELPFFERYKISNDPWPWKKNPELWKVQLKKTIKNLLFNNLIVVPLVASPSFFIEPSIETSIEAFPTWKQLIPQTIFFMLVEDTTFYWLHRLLHTPRFYGAIHKKHHEYINTIGIASEYAHPLEFAFGNLLPAAIGPLLLGNCHIYTIYMWNVIRLLETTDGHSGYDFSWSAFRLLPFSGSANYHNFHHSHNVGNYSSFFTYWDTICKTNTHYWRYLSAKEKSE</sequence>
<dbReference type="PANTHER" id="PTHR11863">
    <property type="entry name" value="STEROL DESATURASE"/>
    <property type="match status" value="1"/>
</dbReference>
<comment type="subcellular location">
    <subcellularLocation>
        <location evidence="1">Membrane</location>
    </subcellularLocation>
</comment>
<dbReference type="InterPro" id="IPR050307">
    <property type="entry name" value="Sterol_Desaturase_Related"/>
</dbReference>
<reference evidence="7" key="1">
    <citation type="submission" date="2021-09" db="EMBL/GenBank/DDBJ databases">
        <authorList>
            <consortium name="AG Swart"/>
            <person name="Singh M."/>
            <person name="Singh A."/>
            <person name="Seah K."/>
            <person name="Emmerich C."/>
        </authorList>
    </citation>
    <scope>NUCLEOTIDE SEQUENCE</scope>
    <source>
        <strain evidence="7">ATCC30299</strain>
    </source>
</reference>
<comment type="caution">
    <text evidence="7">The sequence shown here is derived from an EMBL/GenBank/DDBJ whole genome shotgun (WGS) entry which is preliminary data.</text>
</comment>
<keyword evidence="3 5" id="KW-1133">Transmembrane helix</keyword>
<name>A0AAU9J472_9CILI</name>
<evidence type="ECO:0000313" key="8">
    <source>
        <dbReference type="Proteomes" id="UP001162131"/>
    </source>
</evidence>
<protein>
    <recommendedName>
        <fullName evidence="6">Fatty acid hydroxylase domain-containing protein</fullName>
    </recommendedName>
</protein>
<evidence type="ECO:0000313" key="7">
    <source>
        <dbReference type="EMBL" id="CAG9320081.1"/>
    </source>
</evidence>
<evidence type="ECO:0000259" key="6">
    <source>
        <dbReference type="Pfam" id="PF04116"/>
    </source>
</evidence>
<dbReference type="EMBL" id="CAJZBQ010000024">
    <property type="protein sequence ID" value="CAG9320081.1"/>
    <property type="molecule type" value="Genomic_DNA"/>
</dbReference>
<dbReference type="GO" id="GO:0016491">
    <property type="term" value="F:oxidoreductase activity"/>
    <property type="evidence" value="ECO:0007669"/>
    <property type="project" value="InterPro"/>
</dbReference>
<dbReference type="GO" id="GO:0005506">
    <property type="term" value="F:iron ion binding"/>
    <property type="evidence" value="ECO:0007669"/>
    <property type="project" value="InterPro"/>
</dbReference>
<keyword evidence="4 5" id="KW-0472">Membrane</keyword>
<evidence type="ECO:0000256" key="4">
    <source>
        <dbReference type="ARBA" id="ARBA00023136"/>
    </source>
</evidence>
<proteinExistence type="predicted"/>
<accession>A0AAU9J472</accession>
<feature type="transmembrane region" description="Helical" evidence="5">
    <location>
        <begin position="66"/>
        <end position="92"/>
    </location>
</feature>
<evidence type="ECO:0000256" key="5">
    <source>
        <dbReference type="SAM" id="Phobius"/>
    </source>
</evidence>
<gene>
    <name evidence="7" type="ORF">BSTOLATCC_MIC25319</name>
</gene>
<keyword evidence="8" id="KW-1185">Reference proteome</keyword>
<evidence type="ECO:0000256" key="1">
    <source>
        <dbReference type="ARBA" id="ARBA00004370"/>
    </source>
</evidence>
<dbReference type="AlphaFoldDB" id="A0AAU9J472"/>
<dbReference type="Proteomes" id="UP001162131">
    <property type="component" value="Unassembled WGS sequence"/>
</dbReference>
<dbReference type="InterPro" id="IPR006694">
    <property type="entry name" value="Fatty_acid_hydroxylase"/>
</dbReference>